<dbReference type="GO" id="GO:0003676">
    <property type="term" value="F:nucleic acid binding"/>
    <property type="evidence" value="ECO:0007669"/>
    <property type="project" value="InterPro"/>
</dbReference>
<dbReference type="SUPFAM" id="SSF53098">
    <property type="entry name" value="Ribonuclease H-like"/>
    <property type="match status" value="1"/>
</dbReference>
<dbReference type="Gene3D" id="3.30.420.10">
    <property type="entry name" value="Ribonuclease H-like superfamily/Ribonuclease H"/>
    <property type="match status" value="1"/>
</dbReference>
<dbReference type="EMBL" id="UINC01217016">
    <property type="protein sequence ID" value="SVE43429.1"/>
    <property type="molecule type" value="Genomic_DNA"/>
</dbReference>
<dbReference type="AlphaFoldDB" id="A0A383DGJ6"/>
<name>A0A383DGJ6_9ZZZZ</name>
<organism evidence="2">
    <name type="scientific">marine metagenome</name>
    <dbReference type="NCBI Taxonomy" id="408172"/>
    <lineage>
        <taxon>unclassified sequences</taxon>
        <taxon>metagenomes</taxon>
        <taxon>ecological metagenomes</taxon>
    </lineage>
</organism>
<gene>
    <name evidence="2" type="ORF">METZ01_LOCUS496283</name>
</gene>
<reference evidence="2" key="1">
    <citation type="submission" date="2018-05" db="EMBL/GenBank/DDBJ databases">
        <authorList>
            <person name="Lanie J.A."/>
            <person name="Ng W.-L."/>
            <person name="Kazmierczak K.M."/>
            <person name="Andrzejewski T.M."/>
            <person name="Davidsen T.M."/>
            <person name="Wayne K.J."/>
            <person name="Tettelin H."/>
            <person name="Glass J.I."/>
            <person name="Rusch D."/>
            <person name="Podicherti R."/>
            <person name="Tsui H.-C.T."/>
            <person name="Winkler M.E."/>
        </authorList>
    </citation>
    <scope>NUCLEOTIDE SEQUENCE</scope>
</reference>
<proteinExistence type="predicted"/>
<dbReference type="CDD" id="cd05782">
    <property type="entry name" value="DNA_polB_like1_exo"/>
    <property type="match status" value="1"/>
</dbReference>
<feature type="domain" description="Predicted 3'-5' exonuclease PolB-like" evidence="1">
    <location>
        <begin position="19"/>
        <end position="228"/>
    </location>
</feature>
<sequence>DDDRVKAMRAKRLEKTGYTDFIAHHLHKIVAISAALRSSDGFKIWSIGDPNSNEKELLERFFRGIEKFEPVLVSWNGGGFDLPVIHYRSLLHSVAAPHYWEVGDTDRAYSYNNFVNRFHWRHIDLMDVLSGFQPRAGAPLHEIALLLGLPGKLGMKGSDVWSAYRSGQIDEIRNYCETDVLNTYLIYLRFEQIRGNLTGAELQQEHDRVQTALRETGCPHLQEFLKQWQSTHSN</sequence>
<dbReference type="InterPro" id="IPR036397">
    <property type="entry name" value="RNaseH_sf"/>
</dbReference>
<accession>A0A383DGJ6</accession>
<dbReference type="InterPro" id="IPR012337">
    <property type="entry name" value="RNaseH-like_sf"/>
</dbReference>
<protein>
    <recommendedName>
        <fullName evidence="1">Predicted 3'-5' exonuclease PolB-like domain-containing protein</fullName>
    </recommendedName>
</protein>
<evidence type="ECO:0000313" key="2">
    <source>
        <dbReference type="EMBL" id="SVE43429.1"/>
    </source>
</evidence>
<feature type="non-terminal residue" evidence="2">
    <location>
        <position position="1"/>
    </location>
</feature>
<dbReference type="InterPro" id="IPR019288">
    <property type="entry name" value="3'-5'_exonuclease_PolB-like"/>
</dbReference>
<evidence type="ECO:0000259" key="1">
    <source>
        <dbReference type="Pfam" id="PF10108"/>
    </source>
</evidence>
<dbReference type="Pfam" id="PF10108">
    <property type="entry name" value="DNA_pol_B_exo2"/>
    <property type="match status" value="1"/>
</dbReference>